<proteinExistence type="inferred from homology"/>
<evidence type="ECO:0000313" key="11">
    <source>
        <dbReference type="Proteomes" id="UP000261500"/>
    </source>
</evidence>
<evidence type="ECO:0000256" key="7">
    <source>
        <dbReference type="ARBA" id="ARBA00023157"/>
    </source>
</evidence>
<evidence type="ECO:0000256" key="3">
    <source>
        <dbReference type="ARBA" id="ARBA00022475"/>
    </source>
</evidence>
<keyword evidence="5 8" id="KW-1133">Transmembrane helix</keyword>
<evidence type="ECO:0000256" key="5">
    <source>
        <dbReference type="ARBA" id="ARBA00022989"/>
    </source>
</evidence>
<dbReference type="GO" id="GO:0006811">
    <property type="term" value="P:monoatomic ion transport"/>
    <property type="evidence" value="ECO:0007669"/>
    <property type="project" value="UniProtKB-KW"/>
</dbReference>
<dbReference type="GeneTree" id="ENSGT01150000286901"/>
<keyword evidence="8" id="KW-0813">Transport</keyword>
<feature type="domain" description="Kazal-like" evidence="9">
    <location>
        <begin position="272"/>
        <end position="338"/>
    </location>
</feature>
<feature type="transmembrane region" description="Helical" evidence="8">
    <location>
        <begin position="188"/>
        <end position="208"/>
    </location>
</feature>
<dbReference type="InterPro" id="IPR004156">
    <property type="entry name" value="OATP"/>
</dbReference>
<keyword evidence="3" id="KW-1003">Cell membrane</keyword>
<comment type="subcellular location">
    <subcellularLocation>
        <location evidence="1 8">Cell membrane</location>
        <topology evidence="1 8">Multi-pass membrane protein</topology>
    </subcellularLocation>
</comment>
<keyword evidence="7" id="KW-1015">Disulfide bond</keyword>
<dbReference type="Gene3D" id="1.20.1250.20">
    <property type="entry name" value="MFS general substrate transporter like domains"/>
    <property type="match status" value="1"/>
</dbReference>
<dbReference type="GO" id="GO:0015347">
    <property type="term" value="F:sodium-independent organic anion transmembrane transporter activity"/>
    <property type="evidence" value="ECO:0007669"/>
    <property type="project" value="TreeGrafter"/>
</dbReference>
<dbReference type="Pfam" id="PF07648">
    <property type="entry name" value="Kazal_2"/>
    <property type="match status" value="1"/>
</dbReference>
<dbReference type="NCBIfam" id="TIGR00805">
    <property type="entry name" value="oat"/>
    <property type="match status" value="1"/>
</dbReference>
<dbReference type="PROSITE" id="PS51465">
    <property type="entry name" value="KAZAL_2"/>
    <property type="match status" value="1"/>
</dbReference>
<dbReference type="SUPFAM" id="SSF100895">
    <property type="entry name" value="Kazal-type serine protease inhibitors"/>
    <property type="match status" value="1"/>
</dbReference>
<dbReference type="Proteomes" id="UP000261500">
    <property type="component" value="Unplaced"/>
</dbReference>
<comment type="caution">
    <text evidence="8">Lacks conserved residue(s) required for the propagation of feature annotation.</text>
</comment>
<reference evidence="10" key="2">
    <citation type="submission" date="2025-09" db="UniProtKB">
        <authorList>
            <consortium name="Ensembl"/>
        </authorList>
    </citation>
    <scope>IDENTIFICATION</scope>
</reference>
<dbReference type="Gene3D" id="3.30.60.30">
    <property type="match status" value="1"/>
</dbReference>
<dbReference type="Pfam" id="PF03137">
    <property type="entry name" value="OATP"/>
    <property type="match status" value="1"/>
</dbReference>
<feature type="transmembrane region" description="Helical" evidence="8">
    <location>
        <begin position="345"/>
        <end position="370"/>
    </location>
</feature>
<evidence type="ECO:0000313" key="10">
    <source>
        <dbReference type="Ensembl" id="ENSPLAP00000013790.1"/>
    </source>
</evidence>
<dbReference type="GO" id="GO:0043252">
    <property type="term" value="P:sodium-independent organic anion transport"/>
    <property type="evidence" value="ECO:0007669"/>
    <property type="project" value="TreeGrafter"/>
</dbReference>
<dbReference type="Ensembl" id="ENSPLAT00000021901.1">
    <property type="protein sequence ID" value="ENSPLAP00000013790.1"/>
    <property type="gene ID" value="ENSPLAG00000017590.1"/>
</dbReference>
<keyword evidence="11" id="KW-1185">Reference proteome</keyword>
<feature type="transmembrane region" description="Helical" evidence="8">
    <location>
        <begin position="38"/>
        <end position="66"/>
    </location>
</feature>
<dbReference type="GO" id="GO:0016323">
    <property type="term" value="C:basolateral plasma membrane"/>
    <property type="evidence" value="ECO:0007669"/>
    <property type="project" value="TreeGrafter"/>
</dbReference>
<accession>A0A3B3UKB2</accession>
<name>A0A3B3UKB2_9TELE</name>
<dbReference type="SUPFAM" id="SSF103473">
    <property type="entry name" value="MFS general substrate transporter"/>
    <property type="match status" value="1"/>
</dbReference>
<evidence type="ECO:0000256" key="1">
    <source>
        <dbReference type="ARBA" id="ARBA00004651"/>
    </source>
</evidence>
<dbReference type="AlphaFoldDB" id="A0A3B3UKB2"/>
<evidence type="ECO:0000256" key="2">
    <source>
        <dbReference type="ARBA" id="ARBA00009657"/>
    </source>
</evidence>
<dbReference type="PANTHER" id="PTHR11388:SF89">
    <property type="entry name" value="SOLUTE CARRIER ORGANIC ANION TRANSPORTER FAMILY MEMBER 1B3"/>
    <property type="match status" value="1"/>
</dbReference>
<evidence type="ECO:0000259" key="9">
    <source>
        <dbReference type="PROSITE" id="PS51465"/>
    </source>
</evidence>
<dbReference type="InterPro" id="IPR036259">
    <property type="entry name" value="MFS_trans_sf"/>
</dbReference>
<feature type="transmembrane region" description="Helical" evidence="8">
    <location>
        <begin position="87"/>
        <end position="109"/>
    </location>
</feature>
<comment type="similarity">
    <text evidence="2 8">Belongs to the organo anion transporter (TC 2.A.60) family.</text>
</comment>
<organism evidence="10 11">
    <name type="scientific">Poecilia latipinna</name>
    <name type="common">sailfin molly</name>
    <dbReference type="NCBI Taxonomy" id="48699"/>
    <lineage>
        <taxon>Eukaryota</taxon>
        <taxon>Metazoa</taxon>
        <taxon>Chordata</taxon>
        <taxon>Craniata</taxon>
        <taxon>Vertebrata</taxon>
        <taxon>Euteleostomi</taxon>
        <taxon>Actinopterygii</taxon>
        <taxon>Neopterygii</taxon>
        <taxon>Teleostei</taxon>
        <taxon>Neoteleostei</taxon>
        <taxon>Acanthomorphata</taxon>
        <taxon>Ovalentaria</taxon>
        <taxon>Atherinomorphae</taxon>
        <taxon>Cyprinodontiformes</taxon>
        <taxon>Poeciliidae</taxon>
        <taxon>Poeciliinae</taxon>
        <taxon>Poecilia</taxon>
    </lineage>
</organism>
<reference evidence="10" key="1">
    <citation type="submission" date="2025-08" db="UniProtKB">
        <authorList>
            <consortium name="Ensembl"/>
        </authorList>
    </citation>
    <scope>IDENTIFICATION</scope>
</reference>
<protein>
    <recommendedName>
        <fullName evidence="8">Solute carrier organic anion transporter family member</fullName>
    </recommendedName>
</protein>
<feature type="transmembrane region" description="Helical" evidence="8">
    <location>
        <begin position="150"/>
        <end position="168"/>
    </location>
</feature>
<dbReference type="InterPro" id="IPR036058">
    <property type="entry name" value="Kazal_dom_sf"/>
</dbReference>
<evidence type="ECO:0000256" key="6">
    <source>
        <dbReference type="ARBA" id="ARBA00023136"/>
    </source>
</evidence>
<evidence type="ECO:0000256" key="4">
    <source>
        <dbReference type="ARBA" id="ARBA00022692"/>
    </source>
</evidence>
<dbReference type="InterPro" id="IPR002350">
    <property type="entry name" value="Kazal_dom"/>
</dbReference>
<keyword evidence="6 8" id="KW-0472">Membrane</keyword>
<sequence length="441" mass="48313">MWIYVFLGNALRGIGETPVTPLGISYIDDFAKAENSPFYIACLQTITLLGPMFGFLLGSYCAKLYVDVGYVDMESVTITPKDSRWVGAWWLGFLISSSLLLVSSIPFWFLPRSLPKQGDETDTPTPPSLTLDGAERFLPSLKRLLGTPTYFLFLCAAILKFNSFIGLLTFKAKYMEQQFGQSASRANFLIGVLNLPAVAVGIFLGGLLMRRYKLSVVSGAQLSFATSFMGYLLLLLQFGTKCDNRPVAGLTVSYNGSASRHNPSQKYNLVHSMLFSDCNRDCSCSPDEWDPVCSDSGVTYVSPCMAGCLNSSGRGKNTVGKQISLKVSTSARLGQCPHAKDCTRILLFLTVNITGVEFVLTAFFLLFFLFQRSCITPDLKSLALGIQTLVTRTLGGIPAPVYFGALIDSTCLKWSIKKCGGKGACRIYDSNMYRLASNLIH</sequence>
<feature type="transmembrane region" description="Helical" evidence="8">
    <location>
        <begin position="214"/>
        <end position="236"/>
    </location>
</feature>
<keyword evidence="8" id="KW-0406">Ion transport</keyword>
<dbReference type="PANTHER" id="PTHR11388">
    <property type="entry name" value="ORGANIC ANION TRANSPORTER"/>
    <property type="match status" value="1"/>
</dbReference>
<dbReference type="GO" id="GO:0015125">
    <property type="term" value="F:bile acid transmembrane transporter activity"/>
    <property type="evidence" value="ECO:0007669"/>
    <property type="project" value="TreeGrafter"/>
</dbReference>
<keyword evidence="4 8" id="KW-0812">Transmembrane</keyword>
<evidence type="ECO:0000256" key="8">
    <source>
        <dbReference type="RuleBase" id="RU362056"/>
    </source>
</evidence>